<keyword evidence="1" id="KW-0812">Transmembrane</keyword>
<sequence>MKCPKCGAEIENVKFCPECGAPVASGSVTAAIESDEKPETKKKGHGCGCAVAVSVALIVFVLMLTPSSSTTSSTYGTKGSTSVKSSISADDSLTMGQRNALRAAKNYLSAGMGFSYSGLESQLEFEGYSTEDATYAVDHCGADWNEQAAIRAKNYINSMSFSRSGLIEQLVFEGFSQGQAEYGATAVGY</sequence>
<reference evidence="4" key="1">
    <citation type="journal article" date="2021" name="Proc. Natl. Acad. Sci. U.S.A.">
        <title>A Catalog of Tens of Thousands of Viruses from Human Metagenomes Reveals Hidden Associations with Chronic Diseases.</title>
        <authorList>
            <person name="Tisza M.J."/>
            <person name="Buck C.B."/>
        </authorList>
    </citation>
    <scope>NUCLEOTIDE SEQUENCE</scope>
    <source>
        <strain evidence="4">CtqYq4</strain>
    </source>
</reference>
<dbReference type="Gene3D" id="1.10.10.10">
    <property type="entry name" value="Winged helix-like DNA-binding domain superfamily/Winged helix DNA-binding domain"/>
    <property type="match status" value="2"/>
</dbReference>
<keyword evidence="4" id="KW-0449">Lipoprotein</keyword>
<feature type="domain" description="Zinc-ribbon" evidence="3">
    <location>
        <begin position="2"/>
        <end position="23"/>
    </location>
</feature>
<dbReference type="EMBL" id="BK014752">
    <property type="protein sequence ID" value="DAD74074.1"/>
    <property type="molecule type" value="Genomic_DNA"/>
</dbReference>
<organism evidence="4">
    <name type="scientific">Myoviridae sp. ctqYq4</name>
    <dbReference type="NCBI Taxonomy" id="2826702"/>
    <lineage>
        <taxon>Viruses</taxon>
        <taxon>Duplodnaviria</taxon>
        <taxon>Heunggongvirae</taxon>
        <taxon>Uroviricota</taxon>
        <taxon>Caudoviricetes</taxon>
    </lineage>
</organism>
<dbReference type="Pfam" id="PF07553">
    <property type="entry name" value="Lipoprotein_Ltp"/>
    <property type="match status" value="2"/>
</dbReference>
<keyword evidence="1" id="KW-1133">Transmembrane helix</keyword>
<name>A0A8S5LVZ3_9CAUD</name>
<evidence type="ECO:0000256" key="1">
    <source>
        <dbReference type="SAM" id="Phobius"/>
    </source>
</evidence>
<dbReference type="InterPro" id="IPR026870">
    <property type="entry name" value="Zinc_ribbon_dom"/>
</dbReference>
<accession>A0A8S5LVZ3</accession>
<keyword evidence="1" id="KW-0472">Membrane</keyword>
<protein>
    <submittedName>
        <fullName evidence="4">Host cell surface-exposed lipoprotein</fullName>
    </submittedName>
</protein>
<feature type="transmembrane region" description="Helical" evidence="1">
    <location>
        <begin position="46"/>
        <end position="64"/>
    </location>
</feature>
<feature type="domain" description="Putative host cell surface-exposed lipoprotein Ltp-like HTH region" evidence="2">
    <location>
        <begin position="143"/>
        <end position="183"/>
    </location>
</feature>
<proteinExistence type="predicted"/>
<dbReference type="InterPro" id="IPR011434">
    <property type="entry name" value="Ltp-like_HTH"/>
</dbReference>
<dbReference type="Pfam" id="PF13240">
    <property type="entry name" value="Zn_Ribbon_1"/>
    <property type="match status" value="1"/>
</dbReference>
<evidence type="ECO:0000259" key="3">
    <source>
        <dbReference type="Pfam" id="PF13240"/>
    </source>
</evidence>
<feature type="domain" description="Putative host cell surface-exposed lipoprotein Ltp-like HTH region" evidence="2">
    <location>
        <begin position="97"/>
        <end position="139"/>
    </location>
</feature>
<evidence type="ECO:0000313" key="4">
    <source>
        <dbReference type="EMBL" id="DAD74074.1"/>
    </source>
</evidence>
<evidence type="ECO:0000259" key="2">
    <source>
        <dbReference type="Pfam" id="PF07553"/>
    </source>
</evidence>
<dbReference type="InterPro" id="IPR036388">
    <property type="entry name" value="WH-like_DNA-bd_sf"/>
</dbReference>